<evidence type="ECO:0000313" key="9">
    <source>
        <dbReference type="Proteomes" id="UP000224871"/>
    </source>
</evidence>
<dbReference type="RefSeq" id="WP_086954930.1">
    <property type="nucleotide sequence ID" value="NZ_CAWNQC010000112.1"/>
</dbReference>
<dbReference type="SUPFAM" id="SSF57716">
    <property type="entry name" value="Glucocorticoid receptor-like (DNA-binding domain)"/>
    <property type="match status" value="1"/>
</dbReference>
<evidence type="ECO:0000313" key="8">
    <source>
        <dbReference type="Proteomes" id="UP000196435"/>
    </source>
</evidence>
<evidence type="ECO:0000313" key="7">
    <source>
        <dbReference type="EMBL" id="SIP71561.1"/>
    </source>
</evidence>
<reference evidence="8" key="2">
    <citation type="submission" date="2016-12" db="EMBL/GenBank/DDBJ databases">
        <authorList>
            <person name="Gaudriault S."/>
        </authorList>
    </citation>
    <scope>NUCLEOTIDE SEQUENCE [LARGE SCALE GENOMIC DNA]</scope>
    <source>
        <strain evidence="8">HGB1681 (deposited as PTA-6826 in the American Type Culture Collection)</strain>
    </source>
</reference>
<dbReference type="AlphaFoldDB" id="A0A1N6MRV4"/>
<dbReference type="Gene3D" id="1.20.120.910">
    <property type="entry name" value="DksA, coiled-coil domain"/>
    <property type="match status" value="1"/>
</dbReference>
<dbReference type="InterPro" id="IPR000962">
    <property type="entry name" value="Znf_DskA_TraR"/>
</dbReference>
<dbReference type="PANTHER" id="PTHR38777">
    <property type="entry name" value="FELS-2 PROPHAGE PROTEIN"/>
    <property type="match status" value="1"/>
</dbReference>
<organism evidence="7 8">
    <name type="scientific">Xenorhabdus innexi</name>
    <dbReference type="NCBI Taxonomy" id="290109"/>
    <lineage>
        <taxon>Bacteria</taxon>
        <taxon>Pseudomonadati</taxon>
        <taxon>Pseudomonadota</taxon>
        <taxon>Gammaproteobacteria</taxon>
        <taxon>Enterobacterales</taxon>
        <taxon>Morganellaceae</taxon>
        <taxon>Xenorhabdus</taxon>
    </lineage>
</organism>
<protein>
    <submittedName>
        <fullName evidence="6">RNA polymerase-binding transcription factor DksA</fullName>
    </submittedName>
    <submittedName>
        <fullName evidence="7">Uncharacterized 8.5 kDa protein in gpA 5'region</fullName>
    </submittedName>
</protein>
<evidence type="ECO:0000256" key="2">
    <source>
        <dbReference type="ARBA" id="ARBA00022771"/>
    </source>
</evidence>
<dbReference type="Proteomes" id="UP000224871">
    <property type="component" value="Unassembled WGS sequence"/>
</dbReference>
<dbReference type="NCBIfam" id="TIGR02419">
    <property type="entry name" value="C4_traR_proteo"/>
    <property type="match status" value="1"/>
</dbReference>
<dbReference type="GO" id="GO:0008270">
    <property type="term" value="F:zinc ion binding"/>
    <property type="evidence" value="ECO:0007669"/>
    <property type="project" value="UniProtKB-KW"/>
</dbReference>
<dbReference type="EMBL" id="NIBU01000002">
    <property type="protein sequence ID" value="PHM38563.1"/>
    <property type="molecule type" value="Genomic_DNA"/>
</dbReference>
<feature type="domain" description="Zinc finger DksA/TraR C4-type" evidence="5">
    <location>
        <begin position="34"/>
        <end position="64"/>
    </location>
</feature>
<keyword evidence="9" id="KW-1185">Reference proteome</keyword>
<sequence>MFDVIDRASQHADEMLEFQISAHVNRPVGVSAFYCEECEQPIPEQRRKIIVGVTRCAPCQEVFELKQKHYRSV</sequence>
<dbReference type="PANTHER" id="PTHR38777:SF1">
    <property type="entry name" value="DNAK SUPPRESSOR PROTEIN"/>
    <property type="match status" value="1"/>
</dbReference>
<dbReference type="EMBL" id="FTLG01000023">
    <property type="protein sequence ID" value="SIP71561.1"/>
    <property type="molecule type" value="Genomic_DNA"/>
</dbReference>
<dbReference type="GO" id="GO:1900378">
    <property type="term" value="P:positive regulation of secondary metabolite biosynthetic process"/>
    <property type="evidence" value="ECO:0007669"/>
    <property type="project" value="TreeGrafter"/>
</dbReference>
<proteinExistence type="predicted"/>
<accession>A0A1N6MRV4</accession>
<dbReference type="Pfam" id="PF01258">
    <property type="entry name" value="zf-dskA_traR"/>
    <property type="match status" value="1"/>
</dbReference>
<evidence type="ECO:0000256" key="1">
    <source>
        <dbReference type="ARBA" id="ARBA00022723"/>
    </source>
</evidence>
<dbReference type="OrthoDB" id="962301at2"/>
<keyword evidence="1" id="KW-0479">Metal-binding</keyword>
<dbReference type="InterPro" id="IPR012783">
    <property type="entry name" value="Znf_C4_TraR"/>
</dbReference>
<gene>
    <name evidence="7" type="primary">CP</name>
    <name evidence="6" type="synonym">dksA</name>
    <name evidence="6" type="ORF">Xinn_00260</name>
    <name evidence="7" type="ORF">XIS1_1190040</name>
</gene>
<evidence type="ECO:0000256" key="4">
    <source>
        <dbReference type="PROSITE-ProRule" id="PRU00510"/>
    </source>
</evidence>
<reference evidence="6 9" key="3">
    <citation type="journal article" date="2017" name="Nat. Microbiol.">
        <title>Natural product diversity associated with the nematode symbionts Photorhabdus and Xenorhabdus.</title>
        <authorList>
            <person name="Tobias N.J."/>
            <person name="Wolff H."/>
            <person name="Djahanschiri B."/>
            <person name="Grundmann F."/>
            <person name="Kronenwerth M."/>
            <person name="Shi Y.M."/>
            <person name="Simonyi S."/>
            <person name="Grun P."/>
            <person name="Shapiro-Ilan D."/>
            <person name="Pidot S.J."/>
            <person name="Stinear T.P."/>
            <person name="Ebersberger I."/>
            <person name="Bode H.B."/>
        </authorList>
    </citation>
    <scope>NUCLEOTIDE SEQUENCE [LARGE SCALE GENOMIC DNA]</scope>
    <source>
        <strain evidence="6 9">DSM 16336</strain>
    </source>
</reference>
<feature type="zinc finger region" description="dksA C4-type" evidence="4">
    <location>
        <begin position="35"/>
        <end position="59"/>
    </location>
</feature>
<evidence type="ECO:0000256" key="3">
    <source>
        <dbReference type="ARBA" id="ARBA00022833"/>
    </source>
</evidence>
<keyword evidence="2" id="KW-0863">Zinc-finger</keyword>
<reference evidence="7" key="1">
    <citation type="submission" date="2016-12" db="EMBL/GenBank/DDBJ databases">
        <authorList>
            <person name="Song W.-J."/>
            <person name="Kurnit D.M."/>
        </authorList>
    </citation>
    <scope>NUCLEOTIDE SEQUENCE [LARGE SCALE GENOMIC DNA]</scope>
    <source>
        <strain evidence="7">HGB1681</strain>
    </source>
</reference>
<evidence type="ECO:0000259" key="5">
    <source>
        <dbReference type="Pfam" id="PF01258"/>
    </source>
</evidence>
<evidence type="ECO:0000313" key="6">
    <source>
        <dbReference type="EMBL" id="PHM38563.1"/>
    </source>
</evidence>
<name>A0A1N6MRV4_9GAMM</name>
<dbReference type="PROSITE" id="PS51128">
    <property type="entry name" value="ZF_DKSA_2"/>
    <property type="match status" value="1"/>
</dbReference>
<keyword evidence="3" id="KW-0862">Zinc</keyword>
<dbReference type="Proteomes" id="UP000196435">
    <property type="component" value="Unassembled WGS sequence"/>
</dbReference>